<dbReference type="Proteomes" id="UP000008922">
    <property type="component" value="Chromosome"/>
</dbReference>
<dbReference type="InterPro" id="IPR007863">
    <property type="entry name" value="Peptidase_M16_C"/>
</dbReference>
<dbReference type="InterPro" id="IPR011249">
    <property type="entry name" value="Metalloenz_LuxS/M16"/>
</dbReference>
<keyword evidence="3" id="KW-0479">Metal-binding</keyword>
<dbReference type="eggNOG" id="COG1026">
    <property type="taxonomic scope" value="Bacteria"/>
</dbReference>
<gene>
    <name evidence="8" type="ordered locus">ANT_05090</name>
</gene>
<dbReference type="GO" id="GO:0016485">
    <property type="term" value="P:protein processing"/>
    <property type="evidence" value="ECO:0007669"/>
    <property type="project" value="TreeGrafter"/>
</dbReference>
<keyword evidence="6" id="KW-0482">Metalloprotease</keyword>
<dbReference type="AlphaFoldDB" id="E8N0Z8"/>
<feature type="domain" description="Peptidase M16C associated" evidence="7">
    <location>
        <begin position="496"/>
        <end position="745"/>
    </location>
</feature>
<keyword evidence="2" id="KW-0645">Protease</keyword>
<evidence type="ECO:0000256" key="2">
    <source>
        <dbReference type="ARBA" id="ARBA00022670"/>
    </source>
</evidence>
<keyword evidence="4" id="KW-0378">Hydrolase</keyword>
<evidence type="ECO:0000256" key="6">
    <source>
        <dbReference type="ARBA" id="ARBA00023049"/>
    </source>
</evidence>
<evidence type="ECO:0000256" key="5">
    <source>
        <dbReference type="ARBA" id="ARBA00022833"/>
    </source>
</evidence>
<dbReference type="Pfam" id="PF00675">
    <property type="entry name" value="Peptidase_M16"/>
    <property type="match status" value="1"/>
</dbReference>
<keyword evidence="5" id="KW-0862">Zinc</keyword>
<sequence>MLSLPWEYTAGGFYVASFQIAVDCIMSSNSHTLREFCMSSSVHGFELLRDERIPEINSRARLYRHIRTGAELLSLENDDENKVFGITFRTLPMDDTGLPHIMEHSVLCGSRKYPVKEPFVELMKGSLNTFLNAMTYPDKTCYPVASQNLQDFYNLVDVYLDAVFNPLLSPYTLKQEGWHYALENPEDEMTFKGVVFNEMKGSYSSPDSLIYDQVIRQLFPDTPYGLDSGGDPEKIPNLTYEQFLYYHRTFYHPSNARIFFYGDDAPEKRLQMIDAYLQNFEYKQVPSVIPLQARASQPRRVRLPYEVGTEEEAPRHFIALSWMLPEVPDAHEALTLSLLEHVLIGTPASPLRKALIESGLGEDLTAANLTLDLRQPVFSVGLKGVASENLERVEALILETLQQLADSGVDAETLWASLNTLEFRLREQNTGSYPRGLFVMLQALALWLYDKDPIEALRFEAPLRNLRQRLTQGERLLEERIRRLLLENPHRVTVILDPDPALAERRATAERDRLEQARAAMSPEQLQQVVEETRELKRRQETPDSPEALATIPTLKLSDLEREIRRIPSEEHTLAGIPTLYHDLFTNGIVYLDLAFNLRVIPQEWLGLLPLFGRALTEMGTARQSYVQLIQSIGQKTGGIWTQLFLSAAPERKDAEAWLVLRAKAMLEQTPDLMALLQEILTSVRLDDAERFRQMVLEEKASLETRLIYSGHRMAATRLRAGLDEAGWLSEQTGGVSYLFFLRQLAREVEQNWAEVQARLEGIRDRLLQRQGLRANVTVHREGWQTVQPALSDFLAALPQRAVLPSQWTVQAPPAQEGLIIPSQVNYVGKGGNLFEAGYTLHGSMYAITQYLNATYFWERVRVQGGAYGGFCSFDPYSGAFLMLSYRDPNLLKTLEAYDQLAQYLRTLHIEESERVKAIIGAIGELDAYQLPDAKGYTAFVRALLGITDERRQRLRDELLNTQPEDFRRLADAVENLAHHGRIAVLGTEPALQEAAQVRGLNLQRIL</sequence>
<evidence type="ECO:0000256" key="4">
    <source>
        <dbReference type="ARBA" id="ARBA00022801"/>
    </source>
</evidence>
<dbReference type="STRING" id="926569.ANT_05090"/>
<dbReference type="FunFam" id="3.30.830.10:FF:000034">
    <property type="entry name" value="presequence protease 1, chloroplastic/mitochondrial"/>
    <property type="match status" value="1"/>
</dbReference>
<dbReference type="Pfam" id="PF08367">
    <property type="entry name" value="M16C_assoc"/>
    <property type="match status" value="1"/>
</dbReference>
<accession>E8N0Z8</accession>
<proteinExistence type="predicted"/>
<dbReference type="PANTHER" id="PTHR43016:SF13">
    <property type="entry name" value="PRESEQUENCE PROTEASE, MITOCHONDRIAL"/>
    <property type="match status" value="1"/>
</dbReference>
<dbReference type="InterPro" id="IPR055130">
    <property type="entry name" value="PreP_C"/>
</dbReference>
<organism evidence="8 9">
    <name type="scientific">Anaerolinea thermophila (strain DSM 14523 / JCM 11388 / NBRC 100420 / UNI-1)</name>
    <dbReference type="NCBI Taxonomy" id="926569"/>
    <lineage>
        <taxon>Bacteria</taxon>
        <taxon>Bacillati</taxon>
        <taxon>Chloroflexota</taxon>
        <taxon>Anaerolineae</taxon>
        <taxon>Anaerolineales</taxon>
        <taxon>Anaerolineaceae</taxon>
        <taxon>Anaerolinea</taxon>
    </lineage>
</organism>
<dbReference type="GO" id="GO:0004222">
    <property type="term" value="F:metalloendopeptidase activity"/>
    <property type="evidence" value="ECO:0007669"/>
    <property type="project" value="TreeGrafter"/>
</dbReference>
<dbReference type="SMART" id="SM01264">
    <property type="entry name" value="M16C_associated"/>
    <property type="match status" value="1"/>
</dbReference>
<dbReference type="Pfam" id="PF22516">
    <property type="entry name" value="PreP_C"/>
    <property type="match status" value="1"/>
</dbReference>
<protein>
    <submittedName>
        <fullName evidence="8">M16C family peptidase</fullName>
    </submittedName>
</protein>
<dbReference type="PANTHER" id="PTHR43016">
    <property type="entry name" value="PRESEQUENCE PROTEASE"/>
    <property type="match status" value="1"/>
</dbReference>
<dbReference type="GO" id="GO:0046872">
    <property type="term" value="F:metal ion binding"/>
    <property type="evidence" value="ECO:0007669"/>
    <property type="project" value="UniProtKB-KW"/>
</dbReference>
<reference evidence="8 9" key="1">
    <citation type="submission" date="2010-12" db="EMBL/GenBank/DDBJ databases">
        <title>Whole genome sequence of Anaerolinea thermophila UNI-1.</title>
        <authorList>
            <person name="Narita-Yamada S."/>
            <person name="Kishi E."/>
            <person name="Watanabe Y."/>
            <person name="Takasaki K."/>
            <person name="Ankai A."/>
            <person name="Oguchi A."/>
            <person name="Fukui S."/>
            <person name="Takahashi M."/>
            <person name="Yashiro I."/>
            <person name="Hosoyama A."/>
            <person name="Sekiguchi Y."/>
            <person name="Hanada S."/>
            <person name="Fujita N."/>
        </authorList>
    </citation>
    <scope>NUCLEOTIDE SEQUENCE [LARGE SCALE GENOMIC DNA]</scope>
    <source>
        <strain evidence="9">DSM 14523 / JCM 11388 / NBRC 100420 / UNI-1</strain>
    </source>
</reference>
<dbReference type="SUPFAM" id="SSF63411">
    <property type="entry name" value="LuxS/MPP-like metallohydrolase"/>
    <property type="match status" value="4"/>
</dbReference>
<keyword evidence="9" id="KW-1185">Reference proteome</keyword>
<dbReference type="InterPro" id="IPR013578">
    <property type="entry name" value="Peptidase_M16C_assoc"/>
</dbReference>
<dbReference type="EMBL" id="AP012029">
    <property type="protein sequence ID" value="BAJ62543.1"/>
    <property type="molecule type" value="Genomic_DNA"/>
</dbReference>
<comment type="cofactor">
    <cofactor evidence="1">
        <name>Zn(2+)</name>
        <dbReference type="ChEBI" id="CHEBI:29105"/>
    </cofactor>
</comment>
<evidence type="ECO:0000313" key="8">
    <source>
        <dbReference type="EMBL" id="BAJ62543.1"/>
    </source>
</evidence>
<evidence type="ECO:0000256" key="1">
    <source>
        <dbReference type="ARBA" id="ARBA00001947"/>
    </source>
</evidence>
<dbReference type="KEGG" id="atm:ANT_05090"/>
<dbReference type="Gene3D" id="3.30.830.10">
    <property type="entry name" value="Metalloenzyme, LuxS/M16 peptidase-like"/>
    <property type="match status" value="4"/>
</dbReference>
<name>E8N0Z8_ANATU</name>
<dbReference type="FunFam" id="3.30.830.10:FF:000009">
    <property type="entry name" value="Presequence protease, mitochondrial"/>
    <property type="match status" value="1"/>
</dbReference>
<evidence type="ECO:0000259" key="7">
    <source>
        <dbReference type="SMART" id="SM01264"/>
    </source>
</evidence>
<evidence type="ECO:0000313" key="9">
    <source>
        <dbReference type="Proteomes" id="UP000008922"/>
    </source>
</evidence>
<dbReference type="Pfam" id="PF05193">
    <property type="entry name" value="Peptidase_M16_C"/>
    <property type="match status" value="1"/>
</dbReference>
<dbReference type="InParanoid" id="E8N0Z8"/>
<evidence type="ECO:0000256" key="3">
    <source>
        <dbReference type="ARBA" id="ARBA00022723"/>
    </source>
</evidence>
<dbReference type="InterPro" id="IPR011765">
    <property type="entry name" value="Pept_M16_N"/>
</dbReference>
<dbReference type="HOGENOM" id="CLU_009165_1_0_0"/>